<comment type="caution">
    <text evidence="2">The sequence shown here is derived from an EMBL/GenBank/DDBJ whole genome shotgun (WGS) entry which is preliminary data.</text>
</comment>
<dbReference type="EMBL" id="AMWN01000001">
    <property type="protein sequence ID" value="EXJ96391.1"/>
    <property type="molecule type" value="Genomic_DNA"/>
</dbReference>
<dbReference type="SUPFAM" id="SSF48613">
    <property type="entry name" value="Heme oxygenase-like"/>
    <property type="match status" value="1"/>
</dbReference>
<evidence type="ECO:0000259" key="1">
    <source>
        <dbReference type="Pfam" id="PF03070"/>
    </source>
</evidence>
<feature type="domain" description="Thiaminase-2/PQQC" evidence="1">
    <location>
        <begin position="40"/>
        <end position="273"/>
    </location>
</feature>
<proteinExistence type="predicted"/>
<dbReference type="InterPro" id="IPR016084">
    <property type="entry name" value="Haem_Oase-like_multi-hlx"/>
</dbReference>
<dbReference type="Pfam" id="PF03070">
    <property type="entry name" value="TENA_THI-4"/>
    <property type="match status" value="1"/>
</dbReference>
<dbReference type="RefSeq" id="XP_007720620.1">
    <property type="nucleotide sequence ID" value="XM_007722430.1"/>
</dbReference>
<organism evidence="2 3">
    <name type="scientific">Capronia coronata CBS 617.96</name>
    <dbReference type="NCBI Taxonomy" id="1182541"/>
    <lineage>
        <taxon>Eukaryota</taxon>
        <taxon>Fungi</taxon>
        <taxon>Dikarya</taxon>
        <taxon>Ascomycota</taxon>
        <taxon>Pezizomycotina</taxon>
        <taxon>Eurotiomycetes</taxon>
        <taxon>Chaetothyriomycetidae</taxon>
        <taxon>Chaetothyriales</taxon>
        <taxon>Herpotrichiellaceae</taxon>
        <taxon>Capronia</taxon>
    </lineage>
</organism>
<dbReference type="AlphaFoldDB" id="W9Z492"/>
<keyword evidence="3" id="KW-1185">Reference proteome</keyword>
<dbReference type="OrthoDB" id="37730at2759"/>
<dbReference type="GeneID" id="19156419"/>
<dbReference type="PANTHER" id="PTHR41813:SF2">
    <property type="entry name" value="REGULATOR PAB1642, PUTATIVE (AFU_ORTHOLOGUE AFUA_3G11955)-RELATED"/>
    <property type="match status" value="1"/>
</dbReference>
<dbReference type="Proteomes" id="UP000019484">
    <property type="component" value="Unassembled WGS sequence"/>
</dbReference>
<dbReference type="InterPro" id="IPR053261">
    <property type="entry name" value="Polyketide-peptide_reg"/>
</dbReference>
<dbReference type="Gene3D" id="1.20.910.10">
    <property type="entry name" value="Heme oxygenase-like"/>
    <property type="match status" value="1"/>
</dbReference>
<name>W9Z492_9EURO</name>
<dbReference type="CDD" id="cd19357">
    <property type="entry name" value="TenA_E_At3g16990-like"/>
    <property type="match status" value="1"/>
</dbReference>
<dbReference type="STRING" id="1182541.W9Z492"/>
<sequence length="275" mass="30467">MSVPKSSSPPPSPVPTAISAQEPRLTTLLLESDAQSLDAACQHPFLRLAGSGSLPKSTLSRWLSQDRLYAQTYIGFIGALIARVDLPHGHIPEKDKDKQSSLRWRIVRLLSSALENILRELAFFDTTARKYGLSLDAPSRSDGVFAAEPATQEYIDLFRSFGADPSRSLLEGLVVLWATENVYLRAWTHAAMFTNATEENRSKDGDSAADLDSGALRSAFIPNWSSIEFEEFVDEIAEVTDLLAEREGALDHGLDVYMALWARVLDVEARFWPQV</sequence>
<dbReference type="GO" id="GO:0006772">
    <property type="term" value="P:thiamine metabolic process"/>
    <property type="evidence" value="ECO:0007669"/>
    <property type="project" value="UniProtKB-ARBA"/>
</dbReference>
<evidence type="ECO:0000313" key="3">
    <source>
        <dbReference type="Proteomes" id="UP000019484"/>
    </source>
</evidence>
<dbReference type="PANTHER" id="PTHR41813">
    <property type="entry name" value="REGULATOR PAB1642, PUTATIVE (AFU_ORTHOLOGUE AFUA_3G11955)-RELATED"/>
    <property type="match status" value="1"/>
</dbReference>
<gene>
    <name evidence="2" type="ORF">A1O1_01517</name>
</gene>
<reference evidence="2 3" key="1">
    <citation type="submission" date="2013-03" db="EMBL/GenBank/DDBJ databases">
        <title>The Genome Sequence of Capronia coronata CBS 617.96.</title>
        <authorList>
            <consortium name="The Broad Institute Genomics Platform"/>
            <person name="Cuomo C."/>
            <person name="de Hoog S."/>
            <person name="Gorbushina A."/>
            <person name="Walker B."/>
            <person name="Young S.K."/>
            <person name="Zeng Q."/>
            <person name="Gargeya S."/>
            <person name="Fitzgerald M."/>
            <person name="Haas B."/>
            <person name="Abouelleil A."/>
            <person name="Allen A.W."/>
            <person name="Alvarado L."/>
            <person name="Arachchi H.M."/>
            <person name="Berlin A.M."/>
            <person name="Chapman S.B."/>
            <person name="Gainer-Dewar J."/>
            <person name="Goldberg J."/>
            <person name="Griggs A."/>
            <person name="Gujja S."/>
            <person name="Hansen M."/>
            <person name="Howarth C."/>
            <person name="Imamovic A."/>
            <person name="Ireland A."/>
            <person name="Larimer J."/>
            <person name="McCowan C."/>
            <person name="Murphy C."/>
            <person name="Pearson M."/>
            <person name="Poon T.W."/>
            <person name="Priest M."/>
            <person name="Roberts A."/>
            <person name="Saif S."/>
            <person name="Shea T."/>
            <person name="Sisk P."/>
            <person name="Sykes S."/>
            <person name="Wortman J."/>
            <person name="Nusbaum C."/>
            <person name="Birren B."/>
        </authorList>
    </citation>
    <scope>NUCLEOTIDE SEQUENCE [LARGE SCALE GENOMIC DNA]</scope>
    <source>
        <strain evidence="2 3">CBS 617.96</strain>
    </source>
</reference>
<protein>
    <recommendedName>
        <fullName evidence="1">Thiaminase-2/PQQC domain-containing protein</fullName>
    </recommendedName>
</protein>
<evidence type="ECO:0000313" key="2">
    <source>
        <dbReference type="EMBL" id="EXJ96391.1"/>
    </source>
</evidence>
<accession>W9Z492</accession>
<dbReference type="InterPro" id="IPR004305">
    <property type="entry name" value="Thiaminase-2/PQQC"/>
</dbReference>
<dbReference type="HOGENOM" id="CLU_055855_0_1_1"/>
<dbReference type="eggNOG" id="ENOG502QQ9D">
    <property type="taxonomic scope" value="Eukaryota"/>
</dbReference>